<keyword evidence="1" id="KW-0812">Transmembrane</keyword>
<sequence length="229" mass="23703">MSLSLRVLACLFISGLAVGGLAPAAAAHPFGPPSTARVSVDGANVAVTWLAAEDDWVALGQSLGAFEDPSTGAVSVELTGEQKLQRSSAVRDYLLSRVAVTRDGMRCPGRLEPLERLLADGARFVFECPGPVVDADITVEALTDLNASYRTMITADTPATPDRALLTAARATQRMRFTSAGTSSGVMSVALSGSLGAVGVAALGAIVLVRRRRRPAVAADRRNDGGARA</sequence>
<keyword evidence="4" id="KW-1185">Reference proteome</keyword>
<evidence type="ECO:0000313" key="3">
    <source>
        <dbReference type="EMBL" id="MEV0971298.1"/>
    </source>
</evidence>
<dbReference type="RefSeq" id="WP_358135462.1">
    <property type="nucleotide sequence ID" value="NZ_JBFALK010000012.1"/>
</dbReference>
<protein>
    <recommendedName>
        <fullName evidence="5">LPXTG cell wall anchor domain-containing protein</fullName>
    </recommendedName>
</protein>
<evidence type="ECO:0000256" key="2">
    <source>
        <dbReference type="SAM" id="SignalP"/>
    </source>
</evidence>
<dbReference type="Proteomes" id="UP001551675">
    <property type="component" value="Unassembled WGS sequence"/>
</dbReference>
<keyword evidence="1" id="KW-0472">Membrane</keyword>
<evidence type="ECO:0000313" key="4">
    <source>
        <dbReference type="Proteomes" id="UP001551675"/>
    </source>
</evidence>
<keyword evidence="2" id="KW-0732">Signal</keyword>
<comment type="caution">
    <text evidence="3">The sequence shown here is derived from an EMBL/GenBank/DDBJ whole genome shotgun (WGS) entry which is preliminary data.</text>
</comment>
<feature type="transmembrane region" description="Helical" evidence="1">
    <location>
        <begin position="185"/>
        <end position="209"/>
    </location>
</feature>
<name>A0ABV3GI26_MICGL</name>
<gene>
    <name evidence="3" type="ORF">AB0I59_21940</name>
</gene>
<evidence type="ECO:0000256" key="1">
    <source>
        <dbReference type="SAM" id="Phobius"/>
    </source>
</evidence>
<dbReference type="EMBL" id="JBFALK010000012">
    <property type="protein sequence ID" value="MEV0971298.1"/>
    <property type="molecule type" value="Genomic_DNA"/>
</dbReference>
<accession>A0ABV3GI26</accession>
<reference evidence="3 4" key="1">
    <citation type="submission" date="2024-06" db="EMBL/GenBank/DDBJ databases">
        <title>The Natural Products Discovery Center: Release of the First 8490 Sequenced Strains for Exploring Actinobacteria Biosynthetic Diversity.</title>
        <authorList>
            <person name="Kalkreuter E."/>
            <person name="Kautsar S.A."/>
            <person name="Yang D."/>
            <person name="Bader C.D."/>
            <person name="Teijaro C.N."/>
            <person name="Fluegel L."/>
            <person name="Davis C.M."/>
            <person name="Simpson J.R."/>
            <person name="Lauterbach L."/>
            <person name="Steele A.D."/>
            <person name="Gui C."/>
            <person name="Meng S."/>
            <person name="Li G."/>
            <person name="Viehrig K."/>
            <person name="Ye F."/>
            <person name="Su P."/>
            <person name="Kiefer A.F."/>
            <person name="Nichols A."/>
            <person name="Cepeda A.J."/>
            <person name="Yan W."/>
            <person name="Fan B."/>
            <person name="Jiang Y."/>
            <person name="Adhikari A."/>
            <person name="Zheng C.-J."/>
            <person name="Schuster L."/>
            <person name="Cowan T.M."/>
            <person name="Smanski M.J."/>
            <person name="Chevrette M.G."/>
            <person name="De Carvalho L.P.S."/>
            <person name="Shen B."/>
        </authorList>
    </citation>
    <scope>NUCLEOTIDE SEQUENCE [LARGE SCALE GENOMIC DNA]</scope>
    <source>
        <strain evidence="3 4">NPDC050100</strain>
    </source>
</reference>
<keyword evidence="1" id="KW-1133">Transmembrane helix</keyword>
<feature type="chain" id="PRO_5045217708" description="LPXTG cell wall anchor domain-containing protein" evidence="2">
    <location>
        <begin position="20"/>
        <end position="229"/>
    </location>
</feature>
<proteinExistence type="predicted"/>
<feature type="signal peptide" evidence="2">
    <location>
        <begin position="1"/>
        <end position="19"/>
    </location>
</feature>
<organism evidence="3 4">
    <name type="scientific">Microtetraspora glauca</name>
    <dbReference type="NCBI Taxonomy" id="1996"/>
    <lineage>
        <taxon>Bacteria</taxon>
        <taxon>Bacillati</taxon>
        <taxon>Actinomycetota</taxon>
        <taxon>Actinomycetes</taxon>
        <taxon>Streptosporangiales</taxon>
        <taxon>Streptosporangiaceae</taxon>
        <taxon>Microtetraspora</taxon>
    </lineage>
</organism>
<evidence type="ECO:0008006" key="5">
    <source>
        <dbReference type="Google" id="ProtNLM"/>
    </source>
</evidence>